<evidence type="ECO:0000313" key="2">
    <source>
        <dbReference type="Proteomes" id="UP001239085"/>
    </source>
</evidence>
<evidence type="ECO:0000313" key="1">
    <source>
        <dbReference type="EMBL" id="MDQ0643877.1"/>
    </source>
</evidence>
<dbReference type="InterPro" id="IPR006439">
    <property type="entry name" value="HAD-SF_hydro_IA"/>
</dbReference>
<accession>A0ABU0P955</accession>
<keyword evidence="1" id="KW-0378">Hydrolase</keyword>
<dbReference type="EC" id="3.1.3.22" evidence="1"/>
<dbReference type="PANTHER" id="PTHR43481:SF4">
    <property type="entry name" value="GLYCEROL-1-PHOSPHATE PHOSPHOHYDROLASE 1-RELATED"/>
    <property type="match status" value="1"/>
</dbReference>
<dbReference type="GO" id="GO:0050308">
    <property type="term" value="F:sugar-phosphatase activity"/>
    <property type="evidence" value="ECO:0007669"/>
    <property type="project" value="UniProtKB-EC"/>
</dbReference>
<dbReference type="NCBIfam" id="TIGR01509">
    <property type="entry name" value="HAD-SF-IA-v3"/>
    <property type="match status" value="1"/>
</dbReference>
<organism evidence="1 2">
    <name type="scientific">Microbacterium murale</name>
    <dbReference type="NCBI Taxonomy" id="1081040"/>
    <lineage>
        <taxon>Bacteria</taxon>
        <taxon>Bacillati</taxon>
        <taxon>Actinomycetota</taxon>
        <taxon>Actinomycetes</taxon>
        <taxon>Micrococcales</taxon>
        <taxon>Microbacteriaceae</taxon>
        <taxon>Microbacterium</taxon>
    </lineage>
</organism>
<reference evidence="1 2" key="1">
    <citation type="submission" date="2023-07" db="EMBL/GenBank/DDBJ databases">
        <title>Comparative genomics of wheat-associated soil bacteria to identify genetic determinants of phenazine resistance.</title>
        <authorList>
            <person name="Mouncey N."/>
        </authorList>
    </citation>
    <scope>NUCLEOTIDE SEQUENCE [LARGE SCALE GENOMIC DNA]</scope>
    <source>
        <strain evidence="1 2">W2I7</strain>
    </source>
</reference>
<dbReference type="EC" id="3.1.3.50" evidence="1"/>
<protein>
    <submittedName>
        <fullName evidence="1">Sugar-phosphatase</fullName>
        <ecNumber evidence="1">3.1.3.22</ecNumber>
        <ecNumber evidence="1">3.1.3.23</ecNumber>
        <ecNumber evidence="1">3.1.3.50</ecNumber>
    </submittedName>
</protein>
<dbReference type="EMBL" id="JAUSXK010000001">
    <property type="protein sequence ID" value="MDQ0643877.1"/>
    <property type="molecule type" value="Genomic_DNA"/>
</dbReference>
<dbReference type="InterPro" id="IPR023214">
    <property type="entry name" value="HAD_sf"/>
</dbReference>
<keyword evidence="2" id="KW-1185">Reference proteome</keyword>
<comment type="caution">
    <text evidence="1">The sequence shown here is derived from an EMBL/GenBank/DDBJ whole genome shotgun (WGS) entry which is preliminary data.</text>
</comment>
<sequence>MTQMLFPVDGVLFDCDGVLVDSLEPAAVAWDAWSSRYAPGYDFRTQMEHGVRAADVIATLVDPEILAEAITALDQAEVTSAFATAGIPGAVDLTRSLPADRWAVVTSATRALARRRLASAHHPEPRFLITADDVTNGKPDPEPYRRGAEALGLDPAACAVLEDAPAGVRAARTAGVRWVIGVGDHLEGTPVDAHVSDLRAVAYQNGALTVLTVDGALASAQTSH</sequence>
<name>A0ABU0P955_9MICO</name>
<dbReference type="InterPro" id="IPR036412">
    <property type="entry name" value="HAD-like_sf"/>
</dbReference>
<dbReference type="Proteomes" id="UP001239085">
    <property type="component" value="Unassembled WGS sequence"/>
</dbReference>
<dbReference type="GO" id="GO:0050286">
    <property type="term" value="F:sorbitol-6-phosphatase activity"/>
    <property type="evidence" value="ECO:0007669"/>
    <property type="project" value="UniProtKB-EC"/>
</dbReference>
<gene>
    <name evidence="1" type="ORF">QFZ46_002037</name>
</gene>
<dbReference type="Gene3D" id="1.10.150.240">
    <property type="entry name" value="Putative phosphatase, domain 2"/>
    <property type="match status" value="1"/>
</dbReference>
<dbReference type="Gene3D" id="3.40.50.1000">
    <property type="entry name" value="HAD superfamily/HAD-like"/>
    <property type="match status" value="1"/>
</dbReference>
<proteinExistence type="predicted"/>
<dbReference type="SUPFAM" id="SSF56784">
    <property type="entry name" value="HAD-like"/>
    <property type="match status" value="1"/>
</dbReference>
<dbReference type="EC" id="3.1.3.23" evidence="1"/>
<dbReference type="SFLD" id="SFLDG01129">
    <property type="entry name" value="C1.5:_HAD__Beta-PGM__Phosphata"/>
    <property type="match status" value="1"/>
</dbReference>
<dbReference type="InterPro" id="IPR051806">
    <property type="entry name" value="HAD-like_SPP"/>
</dbReference>
<dbReference type="SFLD" id="SFLDS00003">
    <property type="entry name" value="Haloacid_Dehalogenase"/>
    <property type="match status" value="1"/>
</dbReference>
<dbReference type="PANTHER" id="PTHR43481">
    <property type="entry name" value="FRUCTOSE-1-PHOSPHATE PHOSPHATASE"/>
    <property type="match status" value="1"/>
</dbReference>
<dbReference type="GO" id="GO:0050084">
    <property type="term" value="F:mannitol-1-phosphatase activity"/>
    <property type="evidence" value="ECO:0007669"/>
    <property type="project" value="UniProtKB-EC"/>
</dbReference>
<dbReference type="InterPro" id="IPR023198">
    <property type="entry name" value="PGP-like_dom2"/>
</dbReference>
<dbReference type="RefSeq" id="WP_307361034.1">
    <property type="nucleotide sequence ID" value="NZ_JAUSXK010000001.1"/>
</dbReference>
<dbReference type="Pfam" id="PF00702">
    <property type="entry name" value="Hydrolase"/>
    <property type="match status" value="1"/>
</dbReference>